<proteinExistence type="predicted"/>
<name>A0A953HVS8_9BACT</name>
<feature type="compositionally biased region" description="Low complexity" evidence="1">
    <location>
        <begin position="31"/>
        <end position="47"/>
    </location>
</feature>
<feature type="region of interest" description="Disordered" evidence="1">
    <location>
        <begin position="105"/>
        <end position="134"/>
    </location>
</feature>
<sequence>MHLAKTKTSSSAHKSIQKKRQPFFQKEGQDSFFSKSHETTSSFFHSTPVQTKLTIGRPNDKYEVEADAMADKVVQRLDHPGMVQTKPAPSKILTPPVQRKCSTCEEEEKVQKEEDESHEEEIQRKAIFESNEPPPEKVIQRVCAGCLAADASVHEDEAKEMVQKKEEGQSSEGGTKSSLESRLNASRGCGNPLPEDTRSQMESSFGTDFSGVRIHTGSSAVQMNQELHAQAFTYGSDIYFNQGKYDPGSTGGTHLLAHELTHTVQQGGGLSKLQMQRRYFGPGREGVPQNWSTRVTNASSARDRYRLVREAVGQGVTLENRTTQSANDSAPNPRHLFPFSPGNKINYDDGLNSKRSPMDRRPLSSNAGYTLHSRGRHYIVLGRKSLISNAFHHTKVILNHEFDHIRQSQAGSRLAYTESELDAWTSTFLREFHRTYILGDTGRTCYIQSINQFAPLLMYYSNSSSRQAKARAIRRIRAYWNSTLRNHAAHLRVFRYWIHRSMARSANPSLAQALNQNLSLNINASAGLGTTRQFPCTDVANLSYPSPPSLSVPAASSRSRGAFQRKPIDAGNTISDKQFLAKKVNHTGQQGAALLQRNGDACYPEDTDETTLSCDIDFSQQDETLRENGITLAPQDLIELAGIFPDGITLNSTELFILVQGEAFANSIRLNGYRVNTSRPSTSSTNVFVLQIGKGRAIMVSSTVGGSIMLDAGGGTSRTSNSQKARQIARDVNNILLSGIAAPPRRITISHIDLDHYNAVQEVLNLPQMRNTDVRITRQQLMEGLRSGNWQTMNIQFNRANKLVRINVSGVSSVHIDRAFIGGMEVTEFRSVQAHEQLTDRNRIRYNKNSTSEVTIVRDFLTNTTHVFTADGEGRTIHEIIDMVGREAFRRIMGGGSRNLASVEAPHHGGSVTGGANTRGMVEFLRLAFESSNGRVNFFTQTSQRFSGTGSASLNYLDAVEIPVERIQEGGNASNTTQVRRISGQAQEQITIDRGRITEILELGNANASRVMAAQQTRHKLSNFSELITPIERMLGLEGTRAEFRQLGEAASSVRRNIQNSQQALNTPWNEFWEVMKTEAETSGMRASTPRQQVRQALATLSSQVRNTEVSRLENDVISLYNGLNIYQRLLTNALAMRLALNEGRISDLNALKAEQRNLLSRSISLIGRAETSQQIRQAWRAIREVWTGRLIRTVARRLGHYSAAHRHMMTDFRVVLNENIVNQARLNQLVEQARHGTLPMAPGRTIPMRSRIGAGFMAAIEITRIGLELYESFESAARARESRDAAERVEGLQDIRWWQDMGAQPEIELVERGAFSGWNIVSSHLRNSTKMEILNGTYTGETPNFDKAVVTEVSDEDLEFVVGKMTIELIDMNDWVRNYGHPVSENGRIKKFENGWGVKLWSSENESYRYYSKNIIQNPLNALYANLQDQLKEELEYQTTNPDNELATVENTAFFGTDRYIYVYNGPTLKRLDFEDRVPKFFVTGLQAPTNPDLVSVRAADVYTYNKLSRYNTIEIEPGLPYNTIRSYRNSRGEGYVERDSIRYSLKNIINNAIP</sequence>
<evidence type="ECO:0000259" key="2">
    <source>
        <dbReference type="Pfam" id="PF13699"/>
    </source>
</evidence>
<dbReference type="RefSeq" id="WP_222578224.1">
    <property type="nucleotide sequence ID" value="NZ_JAHVHU010000002.1"/>
</dbReference>
<feature type="compositionally biased region" description="Low complexity" evidence="1">
    <location>
        <begin position="1"/>
        <end position="14"/>
    </location>
</feature>
<feature type="region of interest" description="Disordered" evidence="1">
    <location>
        <begin position="1"/>
        <end position="48"/>
    </location>
</feature>
<comment type="caution">
    <text evidence="3">The sequence shown here is derived from an EMBL/GenBank/DDBJ whole genome shotgun (WGS) entry which is preliminary data.</text>
</comment>
<keyword evidence="4" id="KW-1185">Reference proteome</keyword>
<dbReference type="Pfam" id="PF13699">
    <property type="entry name" value="eCIS_core"/>
    <property type="match status" value="1"/>
</dbReference>
<feature type="region of interest" description="Disordered" evidence="1">
    <location>
        <begin position="80"/>
        <end position="99"/>
    </location>
</feature>
<feature type="region of interest" description="Disordered" evidence="1">
    <location>
        <begin position="157"/>
        <end position="204"/>
    </location>
</feature>
<organism evidence="3 4">
    <name type="scientific">Membranihabitans marinus</name>
    <dbReference type="NCBI Taxonomy" id="1227546"/>
    <lineage>
        <taxon>Bacteria</taxon>
        <taxon>Pseudomonadati</taxon>
        <taxon>Bacteroidota</taxon>
        <taxon>Saprospiria</taxon>
        <taxon>Saprospirales</taxon>
        <taxon>Saprospiraceae</taxon>
        <taxon>Membranihabitans</taxon>
    </lineage>
</organism>
<evidence type="ECO:0000313" key="3">
    <source>
        <dbReference type="EMBL" id="MBY5956702.1"/>
    </source>
</evidence>
<evidence type="ECO:0000256" key="1">
    <source>
        <dbReference type="SAM" id="MobiDB-lite"/>
    </source>
</evidence>
<feature type="compositionally biased region" description="Acidic residues" evidence="1">
    <location>
        <begin position="105"/>
        <end position="119"/>
    </location>
</feature>
<feature type="region of interest" description="Disordered" evidence="1">
    <location>
        <begin position="322"/>
        <end position="341"/>
    </location>
</feature>
<dbReference type="Gene3D" id="3.60.15.10">
    <property type="entry name" value="Ribonuclease Z/Hydroxyacylglutathione hydrolase-like"/>
    <property type="match status" value="1"/>
</dbReference>
<reference evidence="3" key="1">
    <citation type="submission" date="2021-06" db="EMBL/GenBank/DDBJ databases">
        <title>44 bacteria genomes isolated from Dapeng, Shenzhen.</title>
        <authorList>
            <person name="Zheng W."/>
            <person name="Yu S."/>
            <person name="Huang Y."/>
        </authorList>
    </citation>
    <scope>NUCLEOTIDE SEQUENCE</scope>
    <source>
        <strain evidence="3">DP5N28-2</strain>
    </source>
</reference>
<feature type="compositionally biased region" description="Basic and acidic residues" evidence="1">
    <location>
        <begin position="157"/>
        <end position="168"/>
    </location>
</feature>
<dbReference type="InterPro" id="IPR036866">
    <property type="entry name" value="RibonucZ/Hydroxyglut_hydro"/>
</dbReference>
<feature type="domain" description="eCIS core" evidence="2">
    <location>
        <begin position="192"/>
        <end position="269"/>
    </location>
</feature>
<protein>
    <submittedName>
        <fullName evidence="3">DUF4157 domain-containing protein</fullName>
    </submittedName>
</protein>
<accession>A0A953HVS8</accession>
<gene>
    <name evidence="3" type="ORF">KUV50_01050</name>
</gene>
<dbReference type="InterPro" id="IPR025295">
    <property type="entry name" value="eCIS_core_dom"/>
</dbReference>
<feature type="compositionally biased region" description="Polar residues" evidence="1">
    <location>
        <begin position="170"/>
        <end position="184"/>
    </location>
</feature>
<dbReference type="EMBL" id="JAHVHU010000002">
    <property type="protein sequence ID" value="MBY5956702.1"/>
    <property type="molecule type" value="Genomic_DNA"/>
</dbReference>
<dbReference type="Proteomes" id="UP000753961">
    <property type="component" value="Unassembled WGS sequence"/>
</dbReference>
<evidence type="ECO:0000313" key="4">
    <source>
        <dbReference type="Proteomes" id="UP000753961"/>
    </source>
</evidence>